<evidence type="ECO:0000256" key="1">
    <source>
        <dbReference type="SAM" id="Phobius"/>
    </source>
</evidence>
<feature type="transmembrane region" description="Helical" evidence="1">
    <location>
        <begin position="34"/>
        <end position="51"/>
    </location>
</feature>
<dbReference type="Pfam" id="PF00563">
    <property type="entry name" value="EAL"/>
    <property type="match status" value="1"/>
</dbReference>
<evidence type="ECO:0000259" key="3">
    <source>
        <dbReference type="PROSITE" id="PS50883"/>
    </source>
</evidence>
<dbReference type="InterPro" id="IPR035965">
    <property type="entry name" value="PAS-like_dom_sf"/>
</dbReference>
<keyword evidence="1" id="KW-0812">Transmembrane</keyword>
<dbReference type="InterPro" id="IPR043128">
    <property type="entry name" value="Rev_trsase/Diguanyl_cyclase"/>
</dbReference>
<dbReference type="Pfam" id="PF08448">
    <property type="entry name" value="PAS_4"/>
    <property type="match status" value="1"/>
</dbReference>
<dbReference type="PANTHER" id="PTHR44757:SF2">
    <property type="entry name" value="BIOFILM ARCHITECTURE MAINTENANCE PROTEIN MBAA"/>
    <property type="match status" value="1"/>
</dbReference>
<evidence type="ECO:0000259" key="2">
    <source>
        <dbReference type="PROSITE" id="PS50112"/>
    </source>
</evidence>
<dbReference type="InterPro" id="IPR029787">
    <property type="entry name" value="Nucleotide_cyclase"/>
</dbReference>
<dbReference type="CDD" id="cd01948">
    <property type="entry name" value="EAL"/>
    <property type="match status" value="1"/>
</dbReference>
<keyword evidence="1" id="KW-1133">Transmembrane helix</keyword>
<dbReference type="InterPro" id="IPR052155">
    <property type="entry name" value="Biofilm_reg_signaling"/>
</dbReference>
<dbReference type="PROSITE" id="PS50883">
    <property type="entry name" value="EAL"/>
    <property type="match status" value="1"/>
</dbReference>
<dbReference type="STRING" id="1137991.SAMN05660642_00140"/>
<dbReference type="NCBIfam" id="TIGR00254">
    <property type="entry name" value="GGDEF"/>
    <property type="match status" value="1"/>
</dbReference>
<dbReference type="Proteomes" id="UP000198680">
    <property type="component" value="Unassembled WGS sequence"/>
</dbReference>
<dbReference type="InterPro" id="IPR000160">
    <property type="entry name" value="GGDEF_dom"/>
</dbReference>
<dbReference type="SUPFAM" id="SSF55785">
    <property type="entry name" value="PYP-like sensor domain (PAS domain)"/>
    <property type="match status" value="1"/>
</dbReference>
<dbReference type="CDD" id="cd00130">
    <property type="entry name" value="PAS"/>
    <property type="match status" value="1"/>
</dbReference>
<dbReference type="InterPro" id="IPR035919">
    <property type="entry name" value="EAL_sf"/>
</dbReference>
<evidence type="ECO:0000259" key="4">
    <source>
        <dbReference type="PROSITE" id="PS50887"/>
    </source>
</evidence>
<feature type="domain" description="PAS" evidence="2">
    <location>
        <begin position="320"/>
        <end position="375"/>
    </location>
</feature>
<keyword evidence="1" id="KW-0472">Membrane</keyword>
<feature type="transmembrane region" description="Helical" evidence="1">
    <location>
        <begin position="261"/>
        <end position="281"/>
    </location>
</feature>
<dbReference type="SUPFAM" id="SSF141868">
    <property type="entry name" value="EAL domain-like"/>
    <property type="match status" value="1"/>
</dbReference>
<dbReference type="Pfam" id="PF00990">
    <property type="entry name" value="GGDEF"/>
    <property type="match status" value="1"/>
</dbReference>
<feature type="transmembrane region" description="Helical" evidence="1">
    <location>
        <begin position="287"/>
        <end position="306"/>
    </location>
</feature>
<dbReference type="Gene3D" id="3.30.450.20">
    <property type="entry name" value="PAS domain"/>
    <property type="match status" value="1"/>
</dbReference>
<proteinExistence type="predicted"/>
<name>A0A1G9KT93_9ACTN</name>
<keyword evidence="6" id="KW-1185">Reference proteome</keyword>
<feature type="transmembrane region" description="Helical" evidence="1">
    <location>
        <begin position="158"/>
        <end position="181"/>
    </location>
</feature>
<evidence type="ECO:0000313" key="5">
    <source>
        <dbReference type="EMBL" id="SDL52912.1"/>
    </source>
</evidence>
<reference evidence="6" key="1">
    <citation type="submission" date="2016-10" db="EMBL/GenBank/DDBJ databases">
        <authorList>
            <person name="Varghese N."/>
            <person name="Submissions S."/>
        </authorList>
    </citation>
    <scope>NUCLEOTIDE SEQUENCE [LARGE SCALE GENOMIC DNA]</scope>
    <source>
        <strain evidence="6">DSM 45419</strain>
    </source>
</reference>
<protein>
    <submittedName>
        <fullName evidence="5">PAS domain S-box-containing protein/diguanylate cyclase (GGDEF) domain-containing protein</fullName>
    </submittedName>
</protein>
<dbReference type="InterPro" id="IPR013656">
    <property type="entry name" value="PAS_4"/>
</dbReference>
<dbReference type="SMART" id="SM00052">
    <property type="entry name" value="EAL"/>
    <property type="match status" value="1"/>
</dbReference>
<dbReference type="SMART" id="SM00091">
    <property type="entry name" value="PAS"/>
    <property type="match status" value="1"/>
</dbReference>
<evidence type="ECO:0000313" key="6">
    <source>
        <dbReference type="Proteomes" id="UP000198680"/>
    </source>
</evidence>
<feature type="transmembrane region" description="Helical" evidence="1">
    <location>
        <begin position="63"/>
        <end position="82"/>
    </location>
</feature>
<feature type="transmembrane region" description="Helical" evidence="1">
    <location>
        <begin position="223"/>
        <end position="240"/>
    </location>
</feature>
<feature type="domain" description="EAL" evidence="3">
    <location>
        <begin position="614"/>
        <end position="867"/>
    </location>
</feature>
<dbReference type="InterPro" id="IPR000014">
    <property type="entry name" value="PAS"/>
</dbReference>
<dbReference type="PROSITE" id="PS50112">
    <property type="entry name" value="PAS"/>
    <property type="match status" value="1"/>
</dbReference>
<dbReference type="EMBL" id="FNHE01000001">
    <property type="protein sequence ID" value="SDL52912.1"/>
    <property type="molecule type" value="Genomic_DNA"/>
</dbReference>
<dbReference type="PROSITE" id="PS51257">
    <property type="entry name" value="PROKAR_LIPOPROTEIN"/>
    <property type="match status" value="1"/>
</dbReference>
<dbReference type="InterPro" id="IPR001633">
    <property type="entry name" value="EAL_dom"/>
</dbReference>
<dbReference type="PANTHER" id="PTHR44757">
    <property type="entry name" value="DIGUANYLATE CYCLASE DGCP"/>
    <property type="match status" value="1"/>
</dbReference>
<feature type="domain" description="GGDEF" evidence="4">
    <location>
        <begin position="475"/>
        <end position="605"/>
    </location>
</feature>
<gene>
    <name evidence="5" type="ORF">SAMN05660642_00140</name>
</gene>
<dbReference type="PROSITE" id="PS50887">
    <property type="entry name" value="GGDEF"/>
    <property type="match status" value="1"/>
</dbReference>
<dbReference type="AlphaFoldDB" id="A0A1G9KT93"/>
<feature type="transmembrane region" description="Helical" evidence="1">
    <location>
        <begin position="94"/>
        <end position="112"/>
    </location>
</feature>
<dbReference type="Gene3D" id="3.30.70.270">
    <property type="match status" value="1"/>
</dbReference>
<dbReference type="Gene3D" id="3.20.20.450">
    <property type="entry name" value="EAL domain"/>
    <property type="match status" value="1"/>
</dbReference>
<accession>A0A1G9KT93</accession>
<organism evidence="5 6">
    <name type="scientific">Geodermatophilus siccatus</name>
    <dbReference type="NCBI Taxonomy" id="1137991"/>
    <lineage>
        <taxon>Bacteria</taxon>
        <taxon>Bacillati</taxon>
        <taxon>Actinomycetota</taxon>
        <taxon>Actinomycetes</taxon>
        <taxon>Geodermatophilales</taxon>
        <taxon>Geodermatophilaceae</taxon>
        <taxon>Geodermatophilus</taxon>
    </lineage>
</organism>
<dbReference type="SUPFAM" id="SSF55073">
    <property type="entry name" value="Nucleotide cyclase"/>
    <property type="match status" value="1"/>
</dbReference>
<dbReference type="NCBIfam" id="TIGR00229">
    <property type="entry name" value="sensory_box"/>
    <property type="match status" value="1"/>
</dbReference>
<dbReference type="CDD" id="cd01949">
    <property type="entry name" value="GGDEF"/>
    <property type="match status" value="1"/>
</dbReference>
<sequence length="878" mass="91678">MDRLRWWFLGSTVPVGTACAVSASTPGPGHVGDLALGALGIATAAVLWTAGRSKQSGWRGWRLFAPAPLMPVVGLVAVTAAAPDSPLEQVALRWLPTVPGYVLAVLGILTLVAPSRLRGGARPAVELTLFLIACVLVVQVLVLGPEVSWLDLEPSGRVVLAAAVVVTSATVAAAVLLLGVIESRRQPMALVLLAATALLAPGRALGTSAMLTEEHAVGDVGRFLVAGGLVLLGAAVLLDPGPCPDASPRPRTGRSTHLRQLLPHLAMTVACFGAAAVSLTGHRISPVIAVGGSLCAVLAVLHRWLTARDEQLLGARLRRSEAYFRSLVAASSDAVLVLDGDLRVTWSSATLGTTLGSPTAVPVGADLLELVHPEDALPVARALLPAAGDATPPGELRLRLRHADGTWRHLEAGFTDLRSDTVVGAVVLHCRDTTERVAREQALEQVAFTDPVTALPNRAGFEQRLEAALAEAGTTCRSLLLIELDGLDEVREDAGRDVVTAVLVEVGRRLRATVRGCDAVSRVGGGAFAVLAEGAPHAVDLLADRCLSVIEQPLDTAAGLFDLSASIGVVDLAAAESVADLMTRAELAVRAAAAAGTGTALRYRPALGSAAERRAQLREDLPGAWDRGELSVLFQPVVSLSERRVTGVEALLRWQHPRLGEVPPAEFVPIAERAGVIGELQRWALETAAEAVLTLPHGPVPLRLGVNISASHVAARTLVRDVAAVLQATGLAPERLILEITEATLMSEGEHVTVDIEALRLMGVHVALDDFGTGRSSLAHLTRLPIDVLKLDHAFVLRVDRDPKARALCESVVAIAGALGLDVVAEGVETPAQLGALRAAGCGFAQGFLLARPMRLLDLVGMLDEGAGLLWPGLVGSR</sequence>
<dbReference type="SMART" id="SM00267">
    <property type="entry name" value="GGDEF"/>
    <property type="match status" value="1"/>
</dbReference>
<feature type="transmembrane region" description="Helical" evidence="1">
    <location>
        <begin position="124"/>
        <end position="143"/>
    </location>
</feature>